<name>A0A4Y2F0D9_ARAVE</name>
<keyword evidence="2" id="KW-1185">Reference proteome</keyword>
<comment type="caution">
    <text evidence="1">The sequence shown here is derived from an EMBL/GenBank/DDBJ whole genome shotgun (WGS) entry which is preliminary data.</text>
</comment>
<sequence>MMKNVDGSLTMQEALFSQLQTCDLERLLLPSSIVVENANLTGYCKSLNENIKSGGMSGILRIRTCSPSPGPVEVVASMIKRVKPSLSIWTHCTVCILSIT</sequence>
<evidence type="ECO:0000313" key="1">
    <source>
        <dbReference type="EMBL" id="GBM33776.1"/>
    </source>
</evidence>
<proteinExistence type="predicted"/>
<reference evidence="1 2" key="1">
    <citation type="journal article" date="2019" name="Sci. Rep.">
        <title>Orb-weaving spider Araneus ventricosus genome elucidates the spidroin gene catalogue.</title>
        <authorList>
            <person name="Kono N."/>
            <person name="Nakamura H."/>
            <person name="Ohtoshi R."/>
            <person name="Moran D.A.P."/>
            <person name="Shinohara A."/>
            <person name="Yoshida Y."/>
            <person name="Fujiwara M."/>
            <person name="Mori M."/>
            <person name="Tomita M."/>
            <person name="Arakawa K."/>
        </authorList>
    </citation>
    <scope>NUCLEOTIDE SEQUENCE [LARGE SCALE GENOMIC DNA]</scope>
</reference>
<organism evidence="1 2">
    <name type="scientific">Araneus ventricosus</name>
    <name type="common">Orbweaver spider</name>
    <name type="synonym">Epeira ventricosa</name>
    <dbReference type="NCBI Taxonomy" id="182803"/>
    <lineage>
        <taxon>Eukaryota</taxon>
        <taxon>Metazoa</taxon>
        <taxon>Ecdysozoa</taxon>
        <taxon>Arthropoda</taxon>
        <taxon>Chelicerata</taxon>
        <taxon>Arachnida</taxon>
        <taxon>Araneae</taxon>
        <taxon>Araneomorphae</taxon>
        <taxon>Entelegynae</taxon>
        <taxon>Araneoidea</taxon>
        <taxon>Araneidae</taxon>
        <taxon>Araneus</taxon>
    </lineage>
</organism>
<dbReference type="EMBL" id="BGPR01000741">
    <property type="protein sequence ID" value="GBM33776.1"/>
    <property type="molecule type" value="Genomic_DNA"/>
</dbReference>
<dbReference type="AlphaFoldDB" id="A0A4Y2F0D9"/>
<protein>
    <submittedName>
        <fullName evidence="1">Uncharacterized protein</fullName>
    </submittedName>
</protein>
<accession>A0A4Y2F0D9</accession>
<dbReference type="Proteomes" id="UP000499080">
    <property type="component" value="Unassembled WGS sequence"/>
</dbReference>
<gene>
    <name evidence="1" type="ORF">AVEN_183036_1</name>
</gene>
<evidence type="ECO:0000313" key="2">
    <source>
        <dbReference type="Proteomes" id="UP000499080"/>
    </source>
</evidence>